<dbReference type="InterPro" id="IPR038570">
    <property type="entry name" value="HicA_sf"/>
</dbReference>
<protein>
    <recommendedName>
        <fullName evidence="3">Addiction module toxin, HicA family</fullName>
    </recommendedName>
</protein>
<comment type="caution">
    <text evidence="1">The sequence shown here is derived from an EMBL/GenBank/DDBJ whole genome shotgun (WGS) entry which is preliminary data.</text>
</comment>
<sequence>MPKPETHAKAIVDRLLKEGWVSEGGSKHDKFGHPDRPGVKIMVPRHRTLTPGVARNVAAAAGWL</sequence>
<dbReference type="RefSeq" id="WP_238180976.1">
    <property type="nucleotide sequence ID" value="NZ_BPRB01000028.1"/>
</dbReference>
<evidence type="ECO:0000313" key="2">
    <source>
        <dbReference type="Proteomes" id="UP001055057"/>
    </source>
</evidence>
<organism evidence="1 2">
    <name type="scientific">Methylobacterium trifolii</name>
    <dbReference type="NCBI Taxonomy" id="1003092"/>
    <lineage>
        <taxon>Bacteria</taxon>
        <taxon>Pseudomonadati</taxon>
        <taxon>Pseudomonadota</taxon>
        <taxon>Alphaproteobacteria</taxon>
        <taxon>Hyphomicrobiales</taxon>
        <taxon>Methylobacteriaceae</taxon>
        <taxon>Methylobacterium</taxon>
    </lineage>
</organism>
<accession>A0ABQ4TWI5</accession>
<name>A0ABQ4TWI5_9HYPH</name>
<dbReference type="Gene3D" id="3.30.920.30">
    <property type="entry name" value="Hypothetical protein"/>
    <property type="match status" value="1"/>
</dbReference>
<evidence type="ECO:0000313" key="1">
    <source>
        <dbReference type="EMBL" id="GJE58343.1"/>
    </source>
</evidence>
<reference evidence="1" key="2">
    <citation type="submission" date="2021-08" db="EMBL/GenBank/DDBJ databases">
        <authorList>
            <person name="Tani A."/>
            <person name="Ola A."/>
            <person name="Ogura Y."/>
            <person name="Katsura K."/>
            <person name="Hayashi T."/>
        </authorList>
    </citation>
    <scope>NUCLEOTIDE SEQUENCE</scope>
    <source>
        <strain evidence="1">DSM 23632</strain>
    </source>
</reference>
<evidence type="ECO:0008006" key="3">
    <source>
        <dbReference type="Google" id="ProtNLM"/>
    </source>
</evidence>
<dbReference type="EMBL" id="BPRB01000028">
    <property type="protein sequence ID" value="GJE58343.1"/>
    <property type="molecule type" value="Genomic_DNA"/>
</dbReference>
<reference evidence="1" key="1">
    <citation type="journal article" date="2021" name="Front. Microbiol.">
        <title>Comprehensive Comparative Genomics and Phenotyping of Methylobacterium Species.</title>
        <authorList>
            <person name="Alessa O."/>
            <person name="Ogura Y."/>
            <person name="Fujitani Y."/>
            <person name="Takami H."/>
            <person name="Hayashi T."/>
            <person name="Sahin N."/>
            <person name="Tani A."/>
        </authorList>
    </citation>
    <scope>NUCLEOTIDE SEQUENCE</scope>
    <source>
        <strain evidence="1">DSM 23632</strain>
    </source>
</reference>
<dbReference type="SUPFAM" id="SSF54786">
    <property type="entry name" value="YcfA/nrd intein domain"/>
    <property type="match status" value="1"/>
</dbReference>
<proteinExistence type="predicted"/>
<gene>
    <name evidence="1" type="ORF">MPOCJGCO_0422</name>
</gene>
<keyword evidence="2" id="KW-1185">Reference proteome</keyword>
<dbReference type="Proteomes" id="UP001055057">
    <property type="component" value="Unassembled WGS sequence"/>
</dbReference>